<dbReference type="Gene3D" id="2.30.40.10">
    <property type="entry name" value="Urease, subunit C, domain 1"/>
    <property type="match status" value="1"/>
</dbReference>
<feature type="binding site" evidence="6">
    <location>
        <begin position="323"/>
        <end position="324"/>
    </location>
    <ligand>
        <name>substrate</name>
    </ligand>
</feature>
<feature type="binding site" evidence="6">
    <location>
        <position position="152"/>
    </location>
    <ligand>
        <name>Zn(2+)</name>
        <dbReference type="ChEBI" id="CHEBI:29105"/>
        <label>1</label>
    </ligand>
</feature>
<dbReference type="EMBL" id="JBHPBY010000485">
    <property type="protein sequence ID" value="MFC1853377.1"/>
    <property type="molecule type" value="Genomic_DNA"/>
</dbReference>
<evidence type="ECO:0000256" key="6">
    <source>
        <dbReference type="HAMAP-Rule" id="MF_00220"/>
    </source>
</evidence>
<dbReference type="PANTHER" id="PTHR43668:SF2">
    <property type="entry name" value="ALLANTOINASE"/>
    <property type="match status" value="1"/>
</dbReference>
<evidence type="ECO:0000259" key="7">
    <source>
        <dbReference type="Pfam" id="PF12890"/>
    </source>
</evidence>
<dbReference type="InterPro" id="IPR002195">
    <property type="entry name" value="Dihydroorotase_CS"/>
</dbReference>
<feature type="binding site" evidence="6">
    <location>
        <position position="309"/>
    </location>
    <ligand>
        <name>substrate</name>
    </ligand>
</feature>
<reference evidence="8 9" key="1">
    <citation type="submission" date="2024-09" db="EMBL/GenBank/DDBJ databases">
        <title>Laminarin stimulates single cell rates of sulfate reduction while oxygen inhibits transcriptomic activity in coastal marine sediment.</title>
        <authorList>
            <person name="Lindsay M."/>
            <person name="Orcutt B."/>
            <person name="Emerson D."/>
            <person name="Stepanauskas R."/>
            <person name="D'Angelo T."/>
        </authorList>
    </citation>
    <scope>NUCLEOTIDE SEQUENCE [LARGE SCALE GENOMIC DNA]</scope>
    <source>
        <strain evidence="8">SAG AM-311-K15</strain>
    </source>
</reference>
<feature type="binding site" evidence="6">
    <location>
        <position position="305"/>
    </location>
    <ligand>
        <name>Zn(2+)</name>
        <dbReference type="ChEBI" id="CHEBI:29105"/>
        <label>1</label>
    </ligand>
</feature>
<proteinExistence type="inferred from homology"/>
<feature type="active site" evidence="6">
    <location>
        <position position="305"/>
    </location>
</feature>
<name>A0ABV6Z4K7_UNCC1</name>
<feature type="binding site" evidence="6">
    <location>
        <position position="179"/>
    </location>
    <ligand>
        <name>Zn(2+)</name>
        <dbReference type="ChEBI" id="CHEBI:29105"/>
        <label>2</label>
    </ligand>
</feature>
<dbReference type="InterPro" id="IPR050138">
    <property type="entry name" value="DHOase/Allantoinase_Hydrolase"/>
</dbReference>
<feature type="binding site" evidence="6">
    <location>
        <position position="152"/>
    </location>
    <ligand>
        <name>Zn(2+)</name>
        <dbReference type="ChEBI" id="CHEBI:29105"/>
        <label>2</label>
    </ligand>
</feature>
<keyword evidence="5 6" id="KW-0665">Pyrimidine biosynthesis</keyword>
<dbReference type="GO" id="GO:0004151">
    <property type="term" value="F:dihydroorotase activity"/>
    <property type="evidence" value="ECO:0007669"/>
    <property type="project" value="UniProtKB-EC"/>
</dbReference>
<evidence type="ECO:0000313" key="9">
    <source>
        <dbReference type="Proteomes" id="UP001594351"/>
    </source>
</evidence>
<dbReference type="InterPro" id="IPR024403">
    <property type="entry name" value="DHOase_cat"/>
</dbReference>
<comment type="pathway">
    <text evidence="6">Pyrimidine metabolism; UMP biosynthesis via de novo pathway; (S)-dihydroorotate from bicarbonate: step 3/3.</text>
</comment>
<dbReference type="InterPro" id="IPR004722">
    <property type="entry name" value="DHOase"/>
</dbReference>
<comment type="function">
    <text evidence="1 6">Catalyzes the reversible cyclization of carbamoyl aspartate to dihydroorotate.</text>
</comment>
<dbReference type="PROSITE" id="PS00483">
    <property type="entry name" value="DIHYDROOROTASE_2"/>
    <property type="match status" value="1"/>
</dbReference>
<dbReference type="HAMAP" id="MF_00220_B">
    <property type="entry name" value="PyrC_classI_B"/>
    <property type="match status" value="1"/>
</dbReference>
<evidence type="ECO:0000313" key="8">
    <source>
        <dbReference type="EMBL" id="MFC1853377.1"/>
    </source>
</evidence>
<feature type="binding site" evidence="6">
    <location>
        <position position="232"/>
    </location>
    <ligand>
        <name>Zn(2+)</name>
        <dbReference type="ChEBI" id="CHEBI:29105"/>
        <label>2</label>
    </ligand>
</feature>
<dbReference type="Proteomes" id="UP001594351">
    <property type="component" value="Unassembled WGS sequence"/>
</dbReference>
<dbReference type="EC" id="3.5.2.3" evidence="6"/>
<dbReference type="SUPFAM" id="SSF51338">
    <property type="entry name" value="Composite domain of metallo-dependent hydrolases"/>
    <property type="match status" value="1"/>
</dbReference>
<dbReference type="Pfam" id="PF12890">
    <property type="entry name" value="DHOase"/>
    <property type="match status" value="1"/>
</dbReference>
<dbReference type="NCBIfam" id="TIGR00857">
    <property type="entry name" value="pyrC_multi"/>
    <property type="match status" value="1"/>
</dbReference>
<comment type="caution">
    <text evidence="8">The sequence shown here is derived from an EMBL/GenBank/DDBJ whole genome shotgun (WGS) entry which is preliminary data.</text>
</comment>
<keyword evidence="6" id="KW-0862">Zinc</keyword>
<dbReference type="PANTHER" id="PTHR43668">
    <property type="entry name" value="ALLANTOINASE"/>
    <property type="match status" value="1"/>
</dbReference>
<organism evidence="8 9">
    <name type="scientific">candidate division CSSED10-310 bacterium</name>
    <dbReference type="NCBI Taxonomy" id="2855610"/>
    <lineage>
        <taxon>Bacteria</taxon>
        <taxon>Bacteria division CSSED10-310</taxon>
    </lineage>
</organism>
<accession>A0ABV6Z4K7</accession>
<gene>
    <name evidence="6" type="primary">pyrC</name>
    <name evidence="8" type="ORF">ACFL27_24535</name>
</gene>
<evidence type="ECO:0000256" key="5">
    <source>
        <dbReference type="ARBA" id="ARBA00022975"/>
    </source>
</evidence>
<comment type="similarity">
    <text evidence="2 6">Belongs to the metallo-dependent hydrolases superfamily. DHOase family. Class I DHOase subfamily.</text>
</comment>
<dbReference type="PROSITE" id="PS00482">
    <property type="entry name" value="DIHYDROOROTASE_1"/>
    <property type="match status" value="1"/>
</dbReference>
<keyword evidence="9" id="KW-1185">Reference proteome</keyword>
<evidence type="ECO:0000256" key="2">
    <source>
        <dbReference type="ARBA" id="ARBA00010286"/>
    </source>
</evidence>
<dbReference type="InterPro" id="IPR032466">
    <property type="entry name" value="Metal_Hydrolase"/>
</dbReference>
<sequence>MKKLLKGGTLIDPGKIKREQLDVLIEEDKIAFIAPQIAVDDAEIIDVSGAIVTPGLIDIHVHLREPGREDKETIESGTKAALAGGFTAVACMPNTNPVNDNQSVIQFILTKAAAADQARVYPIGNISQGSKGEELCEIGELVSYGAVAISDDGRPVMNAELMRRALEYSKMFDIPVIEHAEDLNLAGKGVINEGYMSTILGLPSQPGIAEDIIVDRDIRLAHYTSSHIHIAHISRRESLDIVRQAKARGIRVTCEVTPHHLTLTEDCLKTFDTNYKMNPPLRTGEDVEALIEGLVDGTIDAIASDHAPHTVQEKDVEFTLAPFGIIGLETSLPVLLTDLVESGKVTFETLIERFTTGAARVLHLSRPALEKGKIADITVIAPDFEYVINPAEFYSKSRNTPYGEKKVKGCAVMTLVNGKVLYQHPTWQPG</sequence>
<dbReference type="Gene3D" id="3.20.20.140">
    <property type="entry name" value="Metal-dependent hydrolases"/>
    <property type="match status" value="1"/>
</dbReference>
<evidence type="ECO:0000256" key="3">
    <source>
        <dbReference type="ARBA" id="ARBA00022723"/>
    </source>
</evidence>
<feature type="binding site" evidence="6">
    <location>
        <position position="62"/>
    </location>
    <ligand>
        <name>Zn(2+)</name>
        <dbReference type="ChEBI" id="CHEBI:29105"/>
        <label>1</label>
    </ligand>
</feature>
<feature type="domain" description="Dihydroorotase catalytic" evidence="7">
    <location>
        <begin position="50"/>
        <end position="238"/>
    </location>
</feature>
<dbReference type="CDD" id="cd01317">
    <property type="entry name" value="DHOase_IIa"/>
    <property type="match status" value="1"/>
</dbReference>
<comment type="cofactor">
    <cofactor evidence="6">
        <name>Zn(2+)</name>
        <dbReference type="ChEBI" id="CHEBI:29105"/>
    </cofactor>
    <text evidence="6">Binds 2 Zn(2+) ions per subunit.</text>
</comment>
<evidence type="ECO:0000256" key="4">
    <source>
        <dbReference type="ARBA" id="ARBA00022801"/>
    </source>
</evidence>
<protein>
    <recommendedName>
        <fullName evidence="6">Dihydroorotase</fullName>
        <shortName evidence="6">DHOase</shortName>
        <ecNumber evidence="6">3.5.2.3</ecNumber>
    </recommendedName>
</protein>
<dbReference type="InterPro" id="IPR011059">
    <property type="entry name" value="Metal-dep_hydrolase_composite"/>
</dbReference>
<keyword evidence="4 6" id="KW-0378">Hydrolase</keyword>
<evidence type="ECO:0000256" key="1">
    <source>
        <dbReference type="ARBA" id="ARBA00002368"/>
    </source>
</evidence>
<comment type="catalytic activity">
    <reaction evidence="6">
        <text>(S)-dihydroorotate + H2O = N-carbamoyl-L-aspartate + H(+)</text>
        <dbReference type="Rhea" id="RHEA:24296"/>
        <dbReference type="ChEBI" id="CHEBI:15377"/>
        <dbReference type="ChEBI" id="CHEBI:15378"/>
        <dbReference type="ChEBI" id="CHEBI:30864"/>
        <dbReference type="ChEBI" id="CHEBI:32814"/>
        <dbReference type="EC" id="3.5.2.3"/>
    </reaction>
</comment>
<feature type="binding site" evidence="6">
    <location>
        <begin position="62"/>
        <end position="64"/>
    </location>
    <ligand>
        <name>substrate</name>
    </ligand>
</feature>
<feature type="binding site" evidence="6">
    <location>
        <position position="278"/>
    </location>
    <ligand>
        <name>substrate</name>
    </ligand>
</feature>
<dbReference type="SUPFAM" id="SSF51556">
    <property type="entry name" value="Metallo-dependent hydrolases"/>
    <property type="match status" value="1"/>
</dbReference>
<keyword evidence="3 6" id="KW-0479">Metal-binding</keyword>
<feature type="binding site" evidence="6">
    <location>
        <position position="94"/>
    </location>
    <ligand>
        <name>substrate</name>
    </ligand>
</feature>
<feature type="binding site" evidence="6">
    <location>
        <position position="60"/>
    </location>
    <ligand>
        <name>Zn(2+)</name>
        <dbReference type="ChEBI" id="CHEBI:29105"/>
        <label>1</label>
    </ligand>
</feature>